<sequence>MPRENSFSDSDGRSLTPDLDEGELGVAASSPTYDNRFELPPPVDSYGQSSHTTQLSQIVTRFSQDLPAGQSPVASPPHGFSSMTSPSKHSVHSKHSTRSKRAIPAPVQPTMPPRQKFQSVVRKVMAMHRSTSMMATGAIGAEPGIDPRRASADLMFGHIKKNCLIEMYDYSSTNCMAGRYTNSDFVKLLSDPQASKRDSWVKVRWINIGGLSWDVIKAVSLKYDIHPLALEDVFHTRSQTRSKADYYGKHLFLRILCHELQDSGDDSSSDSTSSSYSEKSITGAPRSSSPIPFEYEDDFGGLGDSKTLYGGDTVKSNWSLKKSGTMRSRRSKRRGTQMDMEMGPLDEKRNNSTWSFSDSRKPDEARLAALKNGDRVQVRVAPMFIFLFRDGTVISMQKSSDLSIMQPISQRIQQRDTGLRTSADPSMLVQSLLDLIVDKALEVIDEYHSMINKFEAEILLSPSMKTVRNCKSFLFQVYGASTNGRNANAVHIFSGDLIMHKRTLEPIKTLIYGLRRYDLDRAAALVDTSLEANKDVKIVGYMSHKSKIYLADVHDHMEYILSSVEMFAGIGENLIDYTFNMTSYEMNEVMRRLTLATIICLPLTILTGYFGMNFTPFWAVEQHSDLLFWEIAIPVMVVVVPLFLFADIKRGAHYLMKRMQSEKASKVCVFTVWTLSLRIDSLLEFIAKAVLENPSVFLAQNDQIVFDTIHNATSIVGTWASGSKAVQTGPGFANPSNQSFTYPAVTGISYSFSDDGWYEIARYRFNSNGSEPNCITGAIGWVHGHYNLLANGSIVMTPNGDGYQQIQDPCAAVSNFMEDYNLTELYTQWRIFTDPVDGYKLHLFQFDGAPLAPQFQISTTPQMLPTRQLRNVTAPTTVLKRDNGAESRAPSQQYLTQNGFTEPPQTLQQKIELHEVAMDTLRLRAVPAPSLQELLETDWKPERETPDSVKQQIEKLRSEQKEFLSKLYDLNAQAYLEDVESRYLSRDEALDKDPKEYIEEEKESRQKKGQSIDDLLGVGNDELERMAEVTQEHRQLFDETYPYPFSPTSPYPGALPSINRHNYIYLKRYITLQQRLRQAKIQQAKYEESVRDVREQKEYNDKRREEEQRRQEEERKRALPETVKEFNEKDQSVKERVARFLSLTKGQSVGIGLVPPQEAMLKEYKWNRASAMALMEVYRSDETFRAEIQALQVRCDDSRRKPRDPRTTPRN</sequence>
<keyword evidence="4" id="KW-1003">Cell membrane</keyword>
<evidence type="ECO:0000256" key="7">
    <source>
        <dbReference type="ARBA" id="ARBA00023136"/>
    </source>
</evidence>
<dbReference type="SUPFAM" id="SSF144083">
    <property type="entry name" value="Magnesium transport protein CorA, transmembrane region"/>
    <property type="match status" value="1"/>
</dbReference>
<dbReference type="PANTHER" id="PTHR46494">
    <property type="entry name" value="CORA FAMILY METAL ION TRANSPORTER (EUROFUNG)"/>
    <property type="match status" value="1"/>
</dbReference>
<dbReference type="GO" id="GO:0050897">
    <property type="term" value="F:cobalt ion binding"/>
    <property type="evidence" value="ECO:0007669"/>
    <property type="project" value="TreeGrafter"/>
</dbReference>
<evidence type="ECO:0000256" key="1">
    <source>
        <dbReference type="ARBA" id="ARBA00004651"/>
    </source>
</evidence>
<organism evidence="10 11">
    <name type="scientific">Tetrapyrgos nigripes</name>
    <dbReference type="NCBI Taxonomy" id="182062"/>
    <lineage>
        <taxon>Eukaryota</taxon>
        <taxon>Fungi</taxon>
        <taxon>Dikarya</taxon>
        <taxon>Basidiomycota</taxon>
        <taxon>Agaricomycotina</taxon>
        <taxon>Agaricomycetes</taxon>
        <taxon>Agaricomycetidae</taxon>
        <taxon>Agaricales</taxon>
        <taxon>Marasmiineae</taxon>
        <taxon>Marasmiaceae</taxon>
        <taxon>Tetrapyrgos</taxon>
    </lineage>
</organism>
<feature type="transmembrane region" description="Helical" evidence="9">
    <location>
        <begin position="626"/>
        <end position="646"/>
    </location>
</feature>
<dbReference type="Pfam" id="PF10681">
    <property type="entry name" value="Rot1"/>
    <property type="match status" value="1"/>
</dbReference>
<reference evidence="10 11" key="1">
    <citation type="journal article" date="2020" name="ISME J.">
        <title>Uncovering the hidden diversity of litter-decomposition mechanisms in mushroom-forming fungi.</title>
        <authorList>
            <person name="Floudas D."/>
            <person name="Bentzer J."/>
            <person name="Ahren D."/>
            <person name="Johansson T."/>
            <person name="Persson P."/>
            <person name="Tunlid A."/>
        </authorList>
    </citation>
    <scope>NUCLEOTIDE SEQUENCE [LARGE SCALE GENOMIC DNA]</scope>
    <source>
        <strain evidence="10 11">CBS 291.85</strain>
    </source>
</reference>
<dbReference type="GO" id="GO:0015095">
    <property type="term" value="F:magnesium ion transmembrane transporter activity"/>
    <property type="evidence" value="ECO:0007669"/>
    <property type="project" value="TreeGrafter"/>
</dbReference>
<feature type="region of interest" description="Disordered" evidence="8">
    <location>
        <begin position="1"/>
        <end position="52"/>
    </location>
</feature>
<dbReference type="Gene3D" id="1.20.58.340">
    <property type="entry name" value="Magnesium transport protein CorA, transmembrane region"/>
    <property type="match status" value="2"/>
</dbReference>
<feature type="compositionally biased region" description="Low complexity" evidence="8">
    <location>
        <begin position="269"/>
        <end position="280"/>
    </location>
</feature>
<feature type="compositionally biased region" description="Basic and acidic residues" evidence="8">
    <location>
        <begin position="994"/>
        <end position="1006"/>
    </location>
</feature>
<feature type="region of interest" description="Disordered" evidence="8">
    <location>
        <begin position="1087"/>
        <end position="1118"/>
    </location>
</feature>
<dbReference type="GO" id="GO:0000287">
    <property type="term" value="F:magnesium ion binding"/>
    <property type="evidence" value="ECO:0007669"/>
    <property type="project" value="TreeGrafter"/>
</dbReference>
<name>A0A8H5CQJ1_9AGAR</name>
<feature type="region of interest" description="Disordered" evidence="8">
    <location>
        <begin position="66"/>
        <end position="117"/>
    </location>
</feature>
<dbReference type="Pfam" id="PF01544">
    <property type="entry name" value="CorA"/>
    <property type="match status" value="1"/>
</dbReference>
<dbReference type="GO" id="GO:0005886">
    <property type="term" value="C:plasma membrane"/>
    <property type="evidence" value="ECO:0007669"/>
    <property type="project" value="UniProtKB-SubCell"/>
</dbReference>
<evidence type="ECO:0000256" key="9">
    <source>
        <dbReference type="SAM" id="Phobius"/>
    </source>
</evidence>
<keyword evidence="11" id="KW-1185">Reference proteome</keyword>
<dbReference type="InterPro" id="IPR019623">
    <property type="entry name" value="Rot1"/>
</dbReference>
<keyword evidence="7 9" id="KW-0472">Membrane</keyword>
<dbReference type="SUPFAM" id="SSF143865">
    <property type="entry name" value="CorA soluble domain-like"/>
    <property type="match status" value="1"/>
</dbReference>
<keyword evidence="3" id="KW-0813">Transport</keyword>
<feature type="compositionally biased region" description="Basic residues" evidence="8">
    <location>
        <begin position="89"/>
        <end position="101"/>
    </location>
</feature>
<comment type="subcellular location">
    <subcellularLocation>
        <location evidence="1">Cell membrane</location>
        <topology evidence="1">Multi-pass membrane protein</topology>
    </subcellularLocation>
</comment>
<dbReference type="Gene3D" id="3.30.460.20">
    <property type="entry name" value="CorA soluble domain-like"/>
    <property type="match status" value="1"/>
</dbReference>
<keyword evidence="6 9" id="KW-1133">Transmembrane helix</keyword>
<dbReference type="GO" id="GO:0005783">
    <property type="term" value="C:endoplasmic reticulum"/>
    <property type="evidence" value="ECO:0007669"/>
    <property type="project" value="InterPro"/>
</dbReference>
<dbReference type="GO" id="GO:0006458">
    <property type="term" value="P:'de novo' protein folding"/>
    <property type="evidence" value="ECO:0007669"/>
    <property type="project" value="InterPro"/>
</dbReference>
<feature type="transmembrane region" description="Helical" evidence="9">
    <location>
        <begin position="593"/>
        <end position="614"/>
    </location>
</feature>
<dbReference type="InterPro" id="IPR045861">
    <property type="entry name" value="CorA_cytoplasmic_dom"/>
</dbReference>
<comment type="similarity">
    <text evidence="2">Belongs to the CorA metal ion transporter (MIT) (TC 1.A.35) family.</text>
</comment>
<accession>A0A8H5CQJ1</accession>
<evidence type="ECO:0000256" key="5">
    <source>
        <dbReference type="ARBA" id="ARBA00022692"/>
    </source>
</evidence>
<evidence type="ECO:0000313" key="10">
    <source>
        <dbReference type="EMBL" id="KAF5346159.1"/>
    </source>
</evidence>
<keyword evidence="5 9" id="KW-0812">Transmembrane</keyword>
<evidence type="ECO:0000256" key="4">
    <source>
        <dbReference type="ARBA" id="ARBA00022475"/>
    </source>
</evidence>
<evidence type="ECO:0000256" key="2">
    <source>
        <dbReference type="ARBA" id="ARBA00009765"/>
    </source>
</evidence>
<dbReference type="OrthoDB" id="165352at2759"/>
<feature type="region of interest" description="Disordered" evidence="8">
    <location>
        <begin position="322"/>
        <end position="359"/>
    </location>
</feature>
<evidence type="ECO:0000256" key="6">
    <source>
        <dbReference type="ARBA" id="ARBA00022989"/>
    </source>
</evidence>
<evidence type="ECO:0000256" key="3">
    <source>
        <dbReference type="ARBA" id="ARBA00022448"/>
    </source>
</evidence>
<dbReference type="InterPro" id="IPR002523">
    <property type="entry name" value="MgTranspt_CorA/ZnTranspt_ZntB"/>
</dbReference>
<comment type="caution">
    <text evidence="10">The sequence shown here is derived from an EMBL/GenBank/DDBJ whole genome shotgun (WGS) entry which is preliminary data.</text>
</comment>
<feature type="region of interest" description="Disordered" evidence="8">
    <location>
        <begin position="262"/>
        <end position="292"/>
    </location>
</feature>
<dbReference type="PANTHER" id="PTHR46494:SF1">
    <property type="entry name" value="CORA FAMILY METAL ION TRANSPORTER (EUROFUNG)"/>
    <property type="match status" value="1"/>
</dbReference>
<dbReference type="InterPro" id="IPR045863">
    <property type="entry name" value="CorA_TM1_TM2"/>
</dbReference>
<evidence type="ECO:0000256" key="8">
    <source>
        <dbReference type="SAM" id="MobiDB-lite"/>
    </source>
</evidence>
<dbReference type="EMBL" id="JAACJM010000105">
    <property type="protein sequence ID" value="KAF5346159.1"/>
    <property type="molecule type" value="Genomic_DNA"/>
</dbReference>
<gene>
    <name evidence="10" type="ORF">D9758_009966</name>
</gene>
<evidence type="ECO:0008006" key="12">
    <source>
        <dbReference type="Google" id="ProtNLM"/>
    </source>
</evidence>
<protein>
    <recommendedName>
        <fullName evidence="12">Protein rot1</fullName>
    </recommendedName>
</protein>
<dbReference type="Proteomes" id="UP000559256">
    <property type="component" value="Unassembled WGS sequence"/>
</dbReference>
<feature type="region of interest" description="Disordered" evidence="8">
    <location>
        <begin position="994"/>
        <end position="1014"/>
    </location>
</feature>
<dbReference type="AlphaFoldDB" id="A0A8H5CQJ1"/>
<dbReference type="GO" id="GO:0015087">
    <property type="term" value="F:cobalt ion transmembrane transporter activity"/>
    <property type="evidence" value="ECO:0007669"/>
    <property type="project" value="TreeGrafter"/>
</dbReference>
<proteinExistence type="inferred from homology"/>
<evidence type="ECO:0000313" key="11">
    <source>
        <dbReference type="Proteomes" id="UP000559256"/>
    </source>
</evidence>